<dbReference type="HOGENOM" id="CLU_013985_13_0_9"/>
<dbReference type="PROSITE" id="PS51186">
    <property type="entry name" value="GNAT"/>
    <property type="match status" value="1"/>
</dbReference>
<dbReference type="CDD" id="cd04301">
    <property type="entry name" value="NAT_SF"/>
    <property type="match status" value="1"/>
</dbReference>
<dbReference type="eggNOG" id="COG0456">
    <property type="taxonomic scope" value="Bacteria"/>
</dbReference>
<dbReference type="Gene3D" id="3.40.630.30">
    <property type="match status" value="1"/>
</dbReference>
<protein>
    <submittedName>
        <fullName evidence="2">Acetyltransferase, GNAT family</fullName>
    </submittedName>
</protein>
<dbReference type="SUPFAM" id="SSF55729">
    <property type="entry name" value="Acyl-CoA N-acyltransferases (Nat)"/>
    <property type="match status" value="1"/>
</dbReference>
<dbReference type="KEGG" id="cpf:CPF_1183"/>
<dbReference type="EMBL" id="CP000246">
    <property type="protein sequence ID" value="ABG82405.1"/>
    <property type="molecule type" value="Genomic_DNA"/>
</dbReference>
<dbReference type="Proteomes" id="UP000001823">
    <property type="component" value="Chromosome"/>
</dbReference>
<reference evidence="2 3" key="1">
    <citation type="journal article" date="2006" name="Genome Res.">
        <title>Skewed genomic variability in strains of the toxigenic bacterial pathogen, Clostridium perfringens.</title>
        <authorList>
            <person name="Myers G.S."/>
            <person name="Rasko D.A."/>
            <person name="Cheung J.K."/>
            <person name="Ravel J."/>
            <person name="Seshadri R."/>
            <person name="Deboy R.T."/>
            <person name="Ren Q."/>
            <person name="Varga J."/>
            <person name="Awad M.M."/>
            <person name="Brinkac L.M."/>
            <person name="Daugherty S.C."/>
            <person name="Haft D.H."/>
            <person name="Dodson R.J."/>
            <person name="Madupu R."/>
            <person name="Nelson W.C."/>
            <person name="Rosovitz M.J."/>
            <person name="Sullivan S.A."/>
            <person name="Khouri H."/>
            <person name="Dimitrov G.I."/>
            <person name="Watkins K.L."/>
            <person name="Mulligan S."/>
            <person name="Benton J."/>
            <person name="Radune D."/>
            <person name="Fisher D.J."/>
            <person name="Atkins H.S."/>
            <person name="Hiscox T."/>
            <person name="Jost B.H."/>
            <person name="Billington S.J."/>
            <person name="Songer J.G."/>
            <person name="McClane B.A."/>
            <person name="Titball R.W."/>
            <person name="Rood J.I."/>
            <person name="Melville S.B."/>
            <person name="Paulsen I.T."/>
        </authorList>
    </citation>
    <scope>NUCLEOTIDE SEQUENCE [LARGE SCALE GENOMIC DNA]</scope>
    <source>
        <strain evidence="3">ATCC 13124 / DSM 756 / JCM 1290 / NCIMB 6125 / NCTC 8237 / S 107 / Type A</strain>
    </source>
</reference>
<feature type="domain" description="N-acetyltransferase" evidence="1">
    <location>
        <begin position="1"/>
        <end position="168"/>
    </location>
</feature>
<evidence type="ECO:0000313" key="2">
    <source>
        <dbReference type="EMBL" id="ABG82405.1"/>
    </source>
</evidence>
<dbReference type="AlphaFoldDB" id="A0A0H2YPZ1"/>
<dbReference type="PaxDb" id="195103-CPF_1183"/>
<gene>
    <name evidence="2" type="ordered locus">CPF_1183</name>
</gene>
<evidence type="ECO:0000259" key="1">
    <source>
        <dbReference type="PROSITE" id="PS51186"/>
    </source>
</evidence>
<dbReference type="InterPro" id="IPR016181">
    <property type="entry name" value="Acyl_CoA_acyltransferase"/>
</dbReference>
<dbReference type="RefSeq" id="WP_011590604.1">
    <property type="nucleotide sequence ID" value="NC_008261.1"/>
</dbReference>
<accession>A0A0H2YPZ1</accession>
<dbReference type="InterPro" id="IPR000182">
    <property type="entry name" value="GNAT_dom"/>
</dbReference>
<keyword evidence="3" id="KW-1185">Reference proteome</keyword>
<dbReference type="Pfam" id="PF00583">
    <property type="entry name" value="Acetyltransf_1"/>
    <property type="match status" value="1"/>
</dbReference>
<sequence length="170" mass="19563">MEFRQAKISDLDQIVEIIELSKKYLKETKVDQWQDGYPSKEDLRRDIESGNSYVLTNKDEIVATTVISLDGESTYNSIFNGEWITNDEYIVMHRVAVHDKYKGKGIFKELIKEAESLALNKGIFSIKIDTHRDNISMQGAVVKNNFKRCGIIYLEDGSERIAFEKALKSF</sequence>
<dbReference type="GO" id="GO:0016747">
    <property type="term" value="F:acyltransferase activity, transferring groups other than amino-acyl groups"/>
    <property type="evidence" value="ECO:0007669"/>
    <property type="project" value="InterPro"/>
</dbReference>
<name>A0A0H2YPZ1_CLOP1</name>
<proteinExistence type="predicted"/>
<organism evidence="2 3">
    <name type="scientific">Clostridium perfringens (strain ATCC 13124 / DSM 756 / JCM 1290 / NCIMB 6125 / NCTC 8237 / Type A)</name>
    <dbReference type="NCBI Taxonomy" id="195103"/>
    <lineage>
        <taxon>Bacteria</taxon>
        <taxon>Bacillati</taxon>
        <taxon>Bacillota</taxon>
        <taxon>Clostridia</taxon>
        <taxon>Eubacteriales</taxon>
        <taxon>Clostridiaceae</taxon>
        <taxon>Clostridium</taxon>
    </lineage>
</organism>
<evidence type="ECO:0000313" key="3">
    <source>
        <dbReference type="Proteomes" id="UP000001823"/>
    </source>
</evidence>